<protein>
    <submittedName>
        <fullName evidence="2">Uncharacterized protein</fullName>
    </submittedName>
</protein>
<feature type="compositionally biased region" description="Low complexity" evidence="1">
    <location>
        <begin position="269"/>
        <end position="284"/>
    </location>
</feature>
<feature type="compositionally biased region" description="Polar residues" evidence="1">
    <location>
        <begin position="396"/>
        <end position="412"/>
    </location>
</feature>
<evidence type="ECO:0000313" key="2">
    <source>
        <dbReference type="EMBL" id="RMY87133.1"/>
    </source>
</evidence>
<feature type="compositionally biased region" description="Low complexity" evidence="1">
    <location>
        <begin position="597"/>
        <end position="606"/>
    </location>
</feature>
<evidence type="ECO:0000313" key="3">
    <source>
        <dbReference type="Proteomes" id="UP000268823"/>
    </source>
</evidence>
<reference evidence="2 3" key="1">
    <citation type="journal article" date="2018" name="BMC Genomics">
        <title>Genomic evidence for intraspecific hybridization in a clonal and extremely halotolerant yeast.</title>
        <authorList>
            <person name="Gostincar C."/>
            <person name="Stajich J.E."/>
            <person name="Zupancic J."/>
            <person name="Zalar P."/>
            <person name="Gunde-Cimerman N."/>
        </authorList>
    </citation>
    <scope>NUCLEOTIDE SEQUENCE [LARGE SCALE GENOMIC DNA]</scope>
    <source>
        <strain evidence="2 3">EXF-2788</strain>
    </source>
</reference>
<feature type="region of interest" description="Disordered" evidence="1">
    <location>
        <begin position="585"/>
        <end position="709"/>
    </location>
</feature>
<feature type="compositionally biased region" description="Polar residues" evidence="1">
    <location>
        <begin position="301"/>
        <end position="352"/>
    </location>
</feature>
<feature type="compositionally biased region" description="Basic and acidic residues" evidence="1">
    <location>
        <begin position="679"/>
        <end position="690"/>
    </location>
</feature>
<feature type="region of interest" description="Disordered" evidence="1">
    <location>
        <begin position="546"/>
        <end position="567"/>
    </location>
</feature>
<feature type="compositionally biased region" description="Low complexity" evidence="1">
    <location>
        <begin position="208"/>
        <end position="217"/>
    </location>
</feature>
<accession>A0A3M7FE65</accession>
<feature type="compositionally biased region" description="Low complexity" evidence="1">
    <location>
        <begin position="120"/>
        <end position="137"/>
    </location>
</feature>
<feature type="region of interest" description="Disordered" evidence="1">
    <location>
        <begin position="86"/>
        <end position="163"/>
    </location>
</feature>
<dbReference type="OrthoDB" id="3887509at2759"/>
<feature type="compositionally biased region" description="Basic and acidic residues" evidence="1">
    <location>
        <begin position="585"/>
        <end position="595"/>
    </location>
</feature>
<dbReference type="Proteomes" id="UP000268823">
    <property type="component" value="Unassembled WGS sequence"/>
</dbReference>
<gene>
    <name evidence="2" type="ORF">D0861_05530</name>
</gene>
<name>A0A3M7FE65_HORWE</name>
<feature type="compositionally biased region" description="Polar residues" evidence="1">
    <location>
        <begin position="639"/>
        <end position="659"/>
    </location>
</feature>
<feature type="compositionally biased region" description="Polar residues" evidence="1">
    <location>
        <begin position="146"/>
        <end position="157"/>
    </location>
</feature>
<dbReference type="AlphaFoldDB" id="A0A3M7FE65"/>
<feature type="compositionally biased region" description="Polar residues" evidence="1">
    <location>
        <begin position="420"/>
        <end position="429"/>
    </location>
</feature>
<proteinExistence type="predicted"/>
<evidence type="ECO:0000256" key="1">
    <source>
        <dbReference type="SAM" id="MobiDB-lite"/>
    </source>
</evidence>
<organism evidence="2 3">
    <name type="scientific">Hortaea werneckii</name>
    <name type="common">Black yeast</name>
    <name type="synonym">Cladosporium werneckii</name>
    <dbReference type="NCBI Taxonomy" id="91943"/>
    <lineage>
        <taxon>Eukaryota</taxon>
        <taxon>Fungi</taxon>
        <taxon>Dikarya</taxon>
        <taxon>Ascomycota</taxon>
        <taxon>Pezizomycotina</taxon>
        <taxon>Dothideomycetes</taxon>
        <taxon>Dothideomycetidae</taxon>
        <taxon>Mycosphaerellales</taxon>
        <taxon>Teratosphaeriaceae</taxon>
        <taxon>Hortaea</taxon>
    </lineage>
</organism>
<sequence length="733" mass="82109">MAPRRSRRLASREPEDDVGEYTISPMRKARRAAAFDVDAAIDRRLAGERAFIYRLTEDQRKAVIDGLTDRNARLTSRIGDVEEEVAKANPAASGRKRSLQQAAARERIERQAKQRRQLRESATPSSTPSRRQSPESEQQQEEESRAQTTAAPVTTPGQDEKEQHTQALTTILENAASTPPANNQPVPMWRKFMQNATNYLSPFKRRPTQQQQAATPQIVASERKRQAPEESTEQAIKRVRTVEQPRRLQSIYSEASTAQETPTQKRITASAPQSAPAARRQPLRQPREAKQAIRRRRSPIVENTSKDTSAAQKQSFTSSREPSPAAQKQVTAAENITDTKNSPIPTKTQVPTSELEELTPASRKRSAPSDDIAATPRPASHNNSTPKVKTPHTFHGPSSKNSQVPTSLSTVTEESDISRIKNSLLSTITPVPPMTTPSRMPHQRRTVAEARRSRLSHGGGLGTPRLGTPRLSSRQSQNDAWSRGASTAPRPSTAARPVDNNADRRFEKMERMRRLQRELEELQKDEDIREMESHRRKRVKVDDLQWIPHNRPGEGSGTFRVPDWDSDDEMEVEIDVPLRTNVFEEVKEKESEPEPVKVPSPVKQSSILKQPSPIKPLSPVKQPSSLKPPQAIRPPSPVKQVSFSPVKQVQEFHQSTSTAPGDDTTEISEFDFPSVGSRAPDDMHDTHEITEFNFPSVGPRNPVDVLTPEEENSCREEFAAGFQKFLVEKGYTY</sequence>
<dbReference type="EMBL" id="QWIR01000099">
    <property type="protein sequence ID" value="RMY87133.1"/>
    <property type="molecule type" value="Genomic_DNA"/>
</dbReference>
<feature type="region of interest" description="Disordered" evidence="1">
    <location>
        <begin position="204"/>
        <end position="506"/>
    </location>
</feature>
<comment type="caution">
    <text evidence="2">The sequence shown here is derived from an EMBL/GenBank/DDBJ whole genome shotgun (WGS) entry which is preliminary data.</text>
</comment>
<feature type="region of interest" description="Disordered" evidence="1">
    <location>
        <begin position="1"/>
        <end position="22"/>
    </location>
</feature>
<dbReference type="VEuPathDB" id="FungiDB:BTJ68_07999"/>
<feature type="compositionally biased region" description="Polar residues" evidence="1">
    <location>
        <begin position="250"/>
        <end position="267"/>
    </location>
</feature>